<evidence type="ECO:0000313" key="2">
    <source>
        <dbReference type="EMBL" id="SBP62606.1"/>
    </source>
</evidence>
<dbReference type="AlphaFoldDB" id="A0A1A8B7F3"/>
<accession>A0A1A8B7F3</accession>
<evidence type="ECO:0008006" key="3">
    <source>
        <dbReference type="Google" id="ProtNLM"/>
    </source>
</evidence>
<feature type="non-terminal residue" evidence="2">
    <location>
        <position position="127"/>
    </location>
</feature>
<keyword evidence="1" id="KW-0732">Signal</keyword>
<organism evidence="2">
    <name type="scientific">Nothobranchius furzeri</name>
    <name type="common">Turquoise killifish</name>
    <dbReference type="NCBI Taxonomy" id="105023"/>
    <lineage>
        <taxon>Eukaryota</taxon>
        <taxon>Metazoa</taxon>
        <taxon>Chordata</taxon>
        <taxon>Craniata</taxon>
        <taxon>Vertebrata</taxon>
        <taxon>Euteleostomi</taxon>
        <taxon>Actinopterygii</taxon>
        <taxon>Neopterygii</taxon>
        <taxon>Teleostei</taxon>
        <taxon>Neoteleostei</taxon>
        <taxon>Acanthomorphata</taxon>
        <taxon>Ovalentaria</taxon>
        <taxon>Atherinomorphae</taxon>
        <taxon>Cyprinodontiformes</taxon>
        <taxon>Nothobranchiidae</taxon>
        <taxon>Nothobranchius</taxon>
    </lineage>
</organism>
<sequence>MSAHRDCFTCYFCYLAFMFLHLTDSCRCGFGLPPCAASPLGCWSPLSMHRCEVWEFCSRPTCFAGREEPVEVALVKMPPERLPGEVFQSHPTRRRPKERPRTHWRDCVSWLARERLRILPEELAQVA</sequence>
<feature type="chain" id="PRO_5008366446" description="Secreted protein" evidence="1">
    <location>
        <begin position="26"/>
        <end position="127"/>
    </location>
</feature>
<evidence type="ECO:0000256" key="1">
    <source>
        <dbReference type="SAM" id="SignalP"/>
    </source>
</evidence>
<name>A0A1A8B7F3_NOTFU</name>
<dbReference type="EMBL" id="HADY01024121">
    <property type="protein sequence ID" value="SBP62606.1"/>
    <property type="molecule type" value="Transcribed_RNA"/>
</dbReference>
<protein>
    <recommendedName>
        <fullName evidence="3">Secreted protein</fullName>
    </recommendedName>
</protein>
<feature type="signal peptide" evidence="1">
    <location>
        <begin position="1"/>
        <end position="25"/>
    </location>
</feature>
<reference evidence="2" key="1">
    <citation type="submission" date="2016-05" db="EMBL/GenBank/DDBJ databases">
        <authorList>
            <person name="Lavstsen T."/>
            <person name="Jespersen J.S."/>
        </authorList>
    </citation>
    <scope>NUCLEOTIDE SEQUENCE</scope>
    <source>
        <tissue evidence="2">Brain</tissue>
    </source>
</reference>
<gene>
    <name evidence="2" type="primary">Nfu_g_1_009277</name>
</gene>
<proteinExistence type="predicted"/>
<reference evidence="2" key="2">
    <citation type="submission" date="2016-06" db="EMBL/GenBank/DDBJ databases">
        <title>The genome of a short-lived fish provides insights into sex chromosome evolution and the genetic control of aging.</title>
        <authorList>
            <person name="Reichwald K."/>
            <person name="Felder M."/>
            <person name="Petzold A."/>
            <person name="Koch P."/>
            <person name="Groth M."/>
            <person name="Platzer M."/>
        </authorList>
    </citation>
    <scope>NUCLEOTIDE SEQUENCE</scope>
    <source>
        <tissue evidence="2">Brain</tissue>
    </source>
</reference>